<dbReference type="Proteomes" id="UP000317426">
    <property type="component" value="Segment"/>
</dbReference>
<name>A0A3Q9NMU3_9POXV</name>
<dbReference type="EMBL" id="MN931742">
    <property type="protein sequence ID" value="QHW16809.1"/>
    <property type="molecule type" value="Genomic_DNA"/>
</dbReference>
<keyword evidence="1" id="KW-0812">Transmembrane</keyword>
<dbReference type="EMBL" id="MN931749">
    <property type="protein sequence ID" value="QHW18053.1"/>
    <property type="molecule type" value="Genomic_DNA"/>
</dbReference>
<organism evidence="2">
    <name type="scientific">Molluscum contagiosum virus</name>
    <dbReference type="NCBI Taxonomy" id="10279"/>
    <lineage>
        <taxon>Viruses</taxon>
        <taxon>Varidnaviria</taxon>
        <taxon>Bamfordvirae</taxon>
        <taxon>Nucleocytoviricota</taxon>
        <taxon>Pokkesviricetes</taxon>
        <taxon>Chitovirales</taxon>
        <taxon>Poxviridae</taxon>
        <taxon>Chordopoxvirinae</taxon>
        <taxon>Molluscipoxvirus</taxon>
        <taxon>Molluscipoxvirus molluscum</taxon>
    </lineage>
</organism>
<reference evidence="3" key="2">
    <citation type="submission" date="2020-01" db="EMBL/GenBank/DDBJ databases">
        <title>Global genomic diversity of Molluscum contagiosum virus.</title>
        <authorList>
            <person name="Zorec T.M."/>
            <person name="Skubic L."/>
            <person name="Hosnjak L."/>
            <person name="Trcko K."/>
            <person name="Poljak M."/>
        </authorList>
    </citation>
    <scope>NUCLEOTIDE SEQUENCE</scope>
    <source>
        <strain evidence="3">MCV1_P02S01A</strain>
        <strain evidence="4">MCV1_P02S01B</strain>
        <strain evidence="5">MCV1_P02S02A</strain>
        <strain evidence="6">MCV1_P05S01A</strain>
        <strain evidence="7">MCV1_P05S02A</strain>
    </source>
</reference>
<evidence type="ECO:0000313" key="4">
    <source>
        <dbReference type="EMBL" id="QHW16991.1"/>
    </source>
</evidence>
<dbReference type="EMBL" id="MN931743">
    <property type="protein sequence ID" value="QHW16991.1"/>
    <property type="molecule type" value="Genomic_DNA"/>
</dbReference>
<evidence type="ECO:0000313" key="7">
    <source>
        <dbReference type="EMBL" id="QHW18053.1"/>
    </source>
</evidence>
<dbReference type="Proteomes" id="UP000610093">
    <property type="component" value="Segment"/>
</dbReference>
<gene>
    <name evidence="2" type="primary">MC068R</name>
    <name evidence="2" type="ORF">MOCVgp068</name>
</gene>
<evidence type="ECO:0000313" key="3">
    <source>
        <dbReference type="EMBL" id="QHW16809.1"/>
    </source>
</evidence>
<dbReference type="Proteomes" id="UP000630645">
    <property type="component" value="Segment"/>
</dbReference>
<dbReference type="EMBL" id="MN931744">
    <property type="protein sequence ID" value="QHW17173.1"/>
    <property type="molecule type" value="Genomic_DNA"/>
</dbReference>
<evidence type="ECO:0000313" key="6">
    <source>
        <dbReference type="EMBL" id="QHW17874.1"/>
    </source>
</evidence>
<evidence type="ECO:0000313" key="2">
    <source>
        <dbReference type="EMBL" id="AZT86253.1"/>
    </source>
</evidence>
<evidence type="ECO:0000256" key="1">
    <source>
        <dbReference type="SAM" id="Phobius"/>
    </source>
</evidence>
<dbReference type="InterPro" id="IPR004251">
    <property type="entry name" value="Pox_virus_G9/A16"/>
</dbReference>
<dbReference type="Pfam" id="PF03003">
    <property type="entry name" value="Pox_G9-A16"/>
    <property type="match status" value="1"/>
</dbReference>
<accession>A0A3Q9NMU3</accession>
<dbReference type="Proteomes" id="UP000602142">
    <property type="component" value="Segment"/>
</dbReference>
<dbReference type="Proteomes" id="UP000619037">
    <property type="component" value="Segment"/>
</dbReference>
<dbReference type="EMBL" id="MH646551">
    <property type="protein sequence ID" value="AZT86253.1"/>
    <property type="molecule type" value="Genomic_DNA"/>
</dbReference>
<keyword evidence="1" id="KW-1133">Transmembrane helix</keyword>
<dbReference type="Proteomes" id="UP000613226">
    <property type="component" value="Segment"/>
</dbReference>
<sequence>MGNSVQLPAQEPPGPMLTAEMELTLMDMLDVIAQARHGELVHTGALITEEPRFTEIRQLLRSMLPEFDLVETGRGLFGMQRRVFSGELGFCCTHREHHYWEDTRTREHAAAYAPGRALRTCAPWTLTKASPCDQTLFAWCVREDSDTELCKQWLGAAFARHELVPPGASSSLDKLVGLFARRCAQDVRAHGCEDWLHAMRVANEPRFDRVIDAVLAQQDPEFKRTHMACSYPSHRSLELARRVAEPRECWDPQCQRANPNFLLSENYHALAGCHIYRCNVSIGTLLMDKRSKLRISCHDPSTRVQLNKLGVVQDNVRRAPRVRTHLLAALALFLVWVLIVAL</sequence>
<protein>
    <submittedName>
        <fullName evidence="2">MC068R</fullName>
    </submittedName>
</protein>
<reference evidence="2" key="1">
    <citation type="submission" date="2018-07" db="EMBL/GenBank/DDBJ databases">
        <title>Illumina sequencing of clinical samples for virus detection in a public health laboratory: a feasibility study.</title>
        <authorList>
            <person name="Huang B."/>
            <person name="Jennison A."/>
            <person name="Whiley D."/>
            <person name="McMahon J."/>
            <person name="Hewitson G."/>
            <person name="Graham R."/>
            <person name="De Jong A."/>
            <person name="Warrilow D."/>
        </authorList>
    </citation>
    <scope>NUCLEOTIDE SEQUENCE [LARGE SCALE GENOMIC DNA]</scope>
    <source>
        <strain evidence="2">Sercmolcont1</strain>
    </source>
</reference>
<proteinExistence type="predicted"/>
<dbReference type="EMBL" id="MN931748">
    <property type="protein sequence ID" value="QHW17874.1"/>
    <property type="molecule type" value="Genomic_DNA"/>
</dbReference>
<evidence type="ECO:0000313" key="5">
    <source>
        <dbReference type="EMBL" id="QHW17173.1"/>
    </source>
</evidence>
<keyword evidence="1" id="KW-0472">Membrane</keyword>
<feature type="transmembrane region" description="Helical" evidence="1">
    <location>
        <begin position="322"/>
        <end position="341"/>
    </location>
</feature>